<name>A0A0E2H8P8_9FIRM</name>
<sequence>MARKYDHEYKVQAVKLAKEIGGAKAAKELGIPEGTMHTWLKAVRAGKLDIGEGSHTPASAMSLSEEITMLRKRVKEQDKEIRRLKEENEFLEEASAFFAASRRKSAKTRE</sequence>
<reference evidence="2 3" key="1">
    <citation type="submission" date="2013-01" db="EMBL/GenBank/DDBJ databases">
        <title>The Genome Sequence of Clostridium clostridioforme 90A8.</title>
        <authorList>
            <consortium name="The Broad Institute Genome Sequencing Platform"/>
            <person name="Earl A."/>
            <person name="Ward D."/>
            <person name="Feldgarden M."/>
            <person name="Gevers D."/>
            <person name="Courvalin P."/>
            <person name="Lambert T."/>
            <person name="Walker B."/>
            <person name="Young S.K."/>
            <person name="Zeng Q."/>
            <person name="Gargeya S."/>
            <person name="Fitzgerald M."/>
            <person name="Haas B."/>
            <person name="Abouelleil A."/>
            <person name="Alvarado L."/>
            <person name="Arachchi H.M."/>
            <person name="Berlin A.M."/>
            <person name="Chapman S.B."/>
            <person name="Dewar J."/>
            <person name="Goldberg J."/>
            <person name="Griggs A."/>
            <person name="Gujja S."/>
            <person name="Hansen M."/>
            <person name="Howarth C."/>
            <person name="Imamovic A."/>
            <person name="Larimer J."/>
            <person name="McCowan C."/>
            <person name="Murphy C."/>
            <person name="Neiman D."/>
            <person name="Pearson M."/>
            <person name="Priest M."/>
            <person name="Roberts A."/>
            <person name="Saif S."/>
            <person name="Shea T."/>
            <person name="Sisk P."/>
            <person name="Sykes S."/>
            <person name="Wortman J."/>
            <person name="Nusbaum C."/>
            <person name="Birren B."/>
        </authorList>
    </citation>
    <scope>NUCLEOTIDE SEQUENCE [LARGE SCALE GENOMIC DNA]</scope>
    <source>
        <strain evidence="2 3">90A8</strain>
    </source>
</reference>
<dbReference type="Gene3D" id="1.10.10.60">
    <property type="entry name" value="Homeodomain-like"/>
    <property type="match status" value="1"/>
</dbReference>
<evidence type="ECO:0000256" key="1">
    <source>
        <dbReference type="SAM" id="Coils"/>
    </source>
</evidence>
<dbReference type="HOGENOM" id="CLU_027402_33_3_9"/>
<evidence type="ECO:0000313" key="3">
    <source>
        <dbReference type="Proteomes" id="UP000013085"/>
    </source>
</evidence>
<dbReference type="GeneID" id="62696837"/>
<dbReference type="AlphaFoldDB" id="A0A0E2H8P8"/>
<accession>A0A0E2H8P8</accession>
<comment type="caution">
    <text evidence="2">The sequence shown here is derived from an EMBL/GenBank/DDBJ whole genome shotgun (WGS) entry which is preliminary data.</text>
</comment>
<evidence type="ECO:0008006" key="4">
    <source>
        <dbReference type="Google" id="ProtNLM"/>
    </source>
</evidence>
<dbReference type="RefSeq" id="WP_002584636.1">
    <property type="nucleotide sequence ID" value="NZ_KB850978.1"/>
</dbReference>
<dbReference type="GO" id="GO:0006313">
    <property type="term" value="P:DNA transposition"/>
    <property type="evidence" value="ECO:0007669"/>
    <property type="project" value="InterPro"/>
</dbReference>
<dbReference type="InterPro" id="IPR002514">
    <property type="entry name" value="Transposase_8"/>
</dbReference>
<keyword evidence="1" id="KW-0175">Coiled coil</keyword>
<dbReference type="GO" id="GO:0004803">
    <property type="term" value="F:transposase activity"/>
    <property type="evidence" value="ECO:0007669"/>
    <property type="project" value="InterPro"/>
</dbReference>
<dbReference type="InterPro" id="IPR009057">
    <property type="entry name" value="Homeodomain-like_sf"/>
</dbReference>
<dbReference type="Proteomes" id="UP000013085">
    <property type="component" value="Unassembled WGS sequence"/>
</dbReference>
<dbReference type="SUPFAM" id="SSF46689">
    <property type="entry name" value="Homeodomain-like"/>
    <property type="match status" value="1"/>
</dbReference>
<feature type="coiled-coil region" evidence="1">
    <location>
        <begin position="60"/>
        <end position="94"/>
    </location>
</feature>
<evidence type="ECO:0000313" key="2">
    <source>
        <dbReference type="EMBL" id="ENZ13055.1"/>
    </source>
</evidence>
<dbReference type="GO" id="GO:0003677">
    <property type="term" value="F:DNA binding"/>
    <property type="evidence" value="ECO:0007669"/>
    <property type="project" value="InterPro"/>
</dbReference>
<dbReference type="EMBL" id="AGYR01000036">
    <property type="protein sequence ID" value="ENZ13055.1"/>
    <property type="molecule type" value="Genomic_DNA"/>
</dbReference>
<dbReference type="Pfam" id="PF01527">
    <property type="entry name" value="HTH_Tnp_1"/>
    <property type="match status" value="1"/>
</dbReference>
<gene>
    <name evidence="2" type="ORF">HMPREF1090_03336</name>
</gene>
<dbReference type="PATRIC" id="fig|999408.3.peg.3609"/>
<proteinExistence type="predicted"/>
<organism evidence="2 3">
    <name type="scientific">[Clostridium] clostridioforme 90A8</name>
    <dbReference type="NCBI Taxonomy" id="999408"/>
    <lineage>
        <taxon>Bacteria</taxon>
        <taxon>Bacillati</taxon>
        <taxon>Bacillota</taxon>
        <taxon>Clostridia</taxon>
        <taxon>Lachnospirales</taxon>
        <taxon>Lachnospiraceae</taxon>
        <taxon>Enterocloster</taxon>
    </lineage>
</organism>
<protein>
    <recommendedName>
        <fullName evidence="4">Transposase</fullName>
    </recommendedName>
</protein>